<evidence type="ECO:0000313" key="3">
    <source>
        <dbReference type="EMBL" id="SLM98986.1"/>
    </source>
</evidence>
<evidence type="ECO:0000313" key="4">
    <source>
        <dbReference type="Proteomes" id="UP000196581"/>
    </source>
</evidence>
<organism evidence="3 4">
    <name type="scientific">Brevibacterium yomogidense</name>
    <dbReference type="NCBI Taxonomy" id="946573"/>
    <lineage>
        <taxon>Bacteria</taxon>
        <taxon>Bacillati</taxon>
        <taxon>Actinomycetota</taxon>
        <taxon>Actinomycetes</taxon>
        <taxon>Micrococcales</taxon>
        <taxon>Brevibacteriaceae</taxon>
        <taxon>Brevibacterium</taxon>
    </lineage>
</organism>
<proteinExistence type="predicted"/>
<dbReference type="Pfam" id="PF26366">
    <property type="entry name" value="DUF8094"/>
    <property type="match status" value="1"/>
</dbReference>
<dbReference type="AlphaFoldDB" id="A0A1X6XIK5"/>
<gene>
    <name evidence="3" type="ORF">FM105_10055</name>
</gene>
<feature type="region of interest" description="Disordered" evidence="1">
    <location>
        <begin position="313"/>
        <end position="336"/>
    </location>
</feature>
<sequence length="336" mass="35045">MATVVAGGLVTGLALSACADIPQPSRPELTPYERPAVRSGDAGSFLTNYAESLDQALGEEPGALEPLQTGPLLERTRAEMLIAEQTGTTLGASSYTDVVAGGPMFGEYPMWFMAFATPEGEESDDVEAMLATRDSADADWKVAESVFVPAEAQPTILADQQGAVELAPDAHTEAAEAVVTQASEYLTTGDVPEGAPNFEEAGFKDFRDYVGELGAEDTGFSDVGVECAPYEDLPLEDYALATEGGGVSFAESRCTITVNVPESYFVDLGDEIEAVMTSDSEGDVITIDVAQPMLITTEGDTASVYSPGWYMLSSETSGGGGDDEAGSDEGGDDAAE</sequence>
<dbReference type="Proteomes" id="UP000196581">
    <property type="component" value="Unassembled WGS sequence"/>
</dbReference>
<accession>A0A1X6XIK5</accession>
<dbReference type="InterPro" id="IPR058407">
    <property type="entry name" value="DUF8094"/>
</dbReference>
<keyword evidence="4" id="KW-1185">Reference proteome</keyword>
<feature type="domain" description="DUF8094" evidence="2">
    <location>
        <begin position="34"/>
        <end position="248"/>
    </location>
</feature>
<name>A0A1X6XIK5_9MICO</name>
<reference evidence="4" key="1">
    <citation type="submission" date="2017-02" db="EMBL/GenBank/DDBJ databases">
        <authorList>
            <person name="Dridi B."/>
        </authorList>
    </citation>
    <scope>NUCLEOTIDE SEQUENCE [LARGE SCALE GENOMIC DNA]</scope>
    <source>
        <strain evidence="4">B Co 03.10</strain>
    </source>
</reference>
<protein>
    <recommendedName>
        <fullName evidence="2">DUF8094 domain-containing protein</fullName>
    </recommendedName>
</protein>
<evidence type="ECO:0000259" key="2">
    <source>
        <dbReference type="Pfam" id="PF26366"/>
    </source>
</evidence>
<evidence type="ECO:0000256" key="1">
    <source>
        <dbReference type="SAM" id="MobiDB-lite"/>
    </source>
</evidence>
<dbReference type="EMBL" id="FWFF01000017">
    <property type="protein sequence ID" value="SLM98986.1"/>
    <property type="molecule type" value="Genomic_DNA"/>
</dbReference>
<feature type="compositionally biased region" description="Acidic residues" evidence="1">
    <location>
        <begin position="321"/>
        <end position="336"/>
    </location>
</feature>